<organism evidence="1 2">
    <name type="scientific">Melipona bicolor</name>
    <dbReference type="NCBI Taxonomy" id="60889"/>
    <lineage>
        <taxon>Eukaryota</taxon>
        <taxon>Metazoa</taxon>
        <taxon>Ecdysozoa</taxon>
        <taxon>Arthropoda</taxon>
        <taxon>Hexapoda</taxon>
        <taxon>Insecta</taxon>
        <taxon>Pterygota</taxon>
        <taxon>Neoptera</taxon>
        <taxon>Endopterygota</taxon>
        <taxon>Hymenoptera</taxon>
        <taxon>Apocrita</taxon>
        <taxon>Aculeata</taxon>
        <taxon>Apoidea</taxon>
        <taxon>Anthophila</taxon>
        <taxon>Apidae</taxon>
        <taxon>Melipona</taxon>
    </lineage>
</organism>
<reference evidence="1" key="1">
    <citation type="submission" date="2021-10" db="EMBL/GenBank/DDBJ databases">
        <title>Melipona bicolor Genome sequencing and assembly.</title>
        <authorList>
            <person name="Araujo N.S."/>
            <person name="Arias M.C."/>
        </authorList>
    </citation>
    <scope>NUCLEOTIDE SEQUENCE</scope>
    <source>
        <strain evidence="1">USP_2M_L1-L4_2017</strain>
        <tissue evidence="1">Whole body</tissue>
    </source>
</reference>
<accession>A0AA40FYN1</accession>
<evidence type="ECO:0000313" key="2">
    <source>
        <dbReference type="Proteomes" id="UP001177670"/>
    </source>
</evidence>
<sequence length="147" mass="16377">MKHGRVTSVNHGRAITYLTLCNESRVTTPDLGGGKGLEKFLRSAIRGNDSLERRVIVEGWVKYCRVKGVSIVDRAGKGLKRGRRSAISRLNRRGSRELTIGRVNFVEKSAQMALFFARFAHDSGAKGWKPAAFLTRNLGKGYAKRFP</sequence>
<comment type="caution">
    <text evidence="1">The sequence shown here is derived from an EMBL/GenBank/DDBJ whole genome shotgun (WGS) entry which is preliminary data.</text>
</comment>
<dbReference type="Proteomes" id="UP001177670">
    <property type="component" value="Unassembled WGS sequence"/>
</dbReference>
<proteinExistence type="predicted"/>
<name>A0AA40FYN1_9HYME</name>
<evidence type="ECO:0000313" key="1">
    <source>
        <dbReference type="EMBL" id="KAK1127894.1"/>
    </source>
</evidence>
<gene>
    <name evidence="1" type="ORF">K0M31_003388</name>
</gene>
<protein>
    <submittedName>
        <fullName evidence="1">Uncharacterized protein</fullName>
    </submittedName>
</protein>
<keyword evidence="2" id="KW-1185">Reference proteome</keyword>
<dbReference type="AlphaFoldDB" id="A0AA40FYN1"/>
<dbReference type="EMBL" id="JAHYIQ010000011">
    <property type="protein sequence ID" value="KAK1127894.1"/>
    <property type="molecule type" value="Genomic_DNA"/>
</dbReference>